<name>A0A133V6Y9_9EURY</name>
<dbReference type="EMBL" id="LHXY01000009">
    <property type="protein sequence ID" value="KXB02215.1"/>
    <property type="molecule type" value="Genomic_DNA"/>
</dbReference>
<evidence type="ECO:0000313" key="2">
    <source>
        <dbReference type="Proteomes" id="UP000070035"/>
    </source>
</evidence>
<sequence length="60" mass="7245">MEDFLCVRISRRAVEALRESSDREEIERARQVLRKYPQTYLRVIGGWAEEKYEELKEKGK</sequence>
<dbReference type="Proteomes" id="UP000070035">
    <property type="component" value="Unassembled WGS sequence"/>
</dbReference>
<protein>
    <submittedName>
        <fullName evidence="1">Uncharacterized protein</fullName>
    </submittedName>
</protein>
<organism evidence="1 2">
    <name type="scientific">candidate division MSBL1 archaeon SCGC-AAA261F17</name>
    <dbReference type="NCBI Taxonomy" id="1698274"/>
    <lineage>
        <taxon>Archaea</taxon>
        <taxon>Methanobacteriati</taxon>
        <taxon>Methanobacteriota</taxon>
        <taxon>candidate division MSBL1</taxon>
    </lineage>
</organism>
<gene>
    <name evidence="1" type="ORF">AKJ44_01170</name>
</gene>
<dbReference type="AlphaFoldDB" id="A0A133V6Y9"/>
<comment type="caution">
    <text evidence="1">The sequence shown here is derived from an EMBL/GenBank/DDBJ whole genome shotgun (WGS) entry which is preliminary data.</text>
</comment>
<proteinExistence type="predicted"/>
<evidence type="ECO:0000313" key="1">
    <source>
        <dbReference type="EMBL" id="KXB02215.1"/>
    </source>
</evidence>
<reference evidence="1 2" key="1">
    <citation type="journal article" date="2016" name="Sci. Rep.">
        <title>Metabolic traits of an uncultured archaeal lineage -MSBL1- from brine pools of the Red Sea.</title>
        <authorList>
            <person name="Mwirichia R."/>
            <person name="Alam I."/>
            <person name="Rashid M."/>
            <person name="Vinu M."/>
            <person name="Ba-Alawi W."/>
            <person name="Anthony Kamau A."/>
            <person name="Kamanda Ngugi D."/>
            <person name="Goker M."/>
            <person name="Klenk H.P."/>
            <person name="Bajic V."/>
            <person name="Stingl U."/>
        </authorList>
    </citation>
    <scope>NUCLEOTIDE SEQUENCE [LARGE SCALE GENOMIC DNA]</scope>
    <source>
        <strain evidence="1">SCGC-AAA261F17</strain>
    </source>
</reference>
<keyword evidence="2" id="KW-1185">Reference proteome</keyword>
<accession>A0A133V6Y9</accession>